<keyword evidence="2" id="KW-1185">Reference proteome</keyword>
<dbReference type="RefSeq" id="WP_101533972.1">
    <property type="nucleotide sequence ID" value="NZ_PKUQ01000022.1"/>
</dbReference>
<evidence type="ECO:0000313" key="1">
    <source>
        <dbReference type="EMBL" id="PLW76683.1"/>
    </source>
</evidence>
<sequence>MNYSMKFLLASIGFFLSLSITFTFSNAKSIYEATQGIKIWEGIVEINYEKRKDRFSLVAEDFFEGCQLSVIEIAKGFDKVTTHLSTKYRFRRLKVSGSCVLKEIKNGKFVTLRSRKVY</sequence>
<gene>
    <name evidence="1" type="ORF">C0081_11450</name>
</gene>
<dbReference type="Proteomes" id="UP000234881">
    <property type="component" value="Unassembled WGS sequence"/>
</dbReference>
<dbReference type="EMBL" id="PKUQ01000022">
    <property type="protein sequence ID" value="PLW76683.1"/>
    <property type="molecule type" value="Genomic_DNA"/>
</dbReference>
<evidence type="ECO:0000313" key="2">
    <source>
        <dbReference type="Proteomes" id="UP000234881"/>
    </source>
</evidence>
<comment type="caution">
    <text evidence="1">The sequence shown here is derived from an EMBL/GenBank/DDBJ whole genome shotgun (WGS) entry which is preliminary data.</text>
</comment>
<name>A0A2N5XQA8_9HYPH</name>
<accession>A0A2N5XQA8</accession>
<reference evidence="1 2" key="1">
    <citation type="submission" date="2018-01" db="EMBL/GenBank/DDBJ databases">
        <title>The draft genome sequence of Cohaesibacter sp. H1304.</title>
        <authorList>
            <person name="Wang N.-N."/>
            <person name="Du Z.-J."/>
        </authorList>
    </citation>
    <scope>NUCLEOTIDE SEQUENCE [LARGE SCALE GENOMIC DNA]</scope>
    <source>
        <strain evidence="1 2">H1304</strain>
    </source>
</reference>
<protein>
    <submittedName>
        <fullName evidence="1">Uncharacterized protein</fullName>
    </submittedName>
</protein>
<dbReference type="AlphaFoldDB" id="A0A2N5XQA8"/>
<organism evidence="1 2">
    <name type="scientific">Cohaesibacter celericrescens</name>
    <dbReference type="NCBI Taxonomy" id="2067669"/>
    <lineage>
        <taxon>Bacteria</taxon>
        <taxon>Pseudomonadati</taxon>
        <taxon>Pseudomonadota</taxon>
        <taxon>Alphaproteobacteria</taxon>
        <taxon>Hyphomicrobiales</taxon>
        <taxon>Cohaesibacteraceae</taxon>
    </lineage>
</organism>
<proteinExistence type="predicted"/>